<dbReference type="SUPFAM" id="SSF144232">
    <property type="entry name" value="HIT/MYND zinc finger-like"/>
    <property type="match status" value="1"/>
</dbReference>
<evidence type="ECO:0000256" key="4">
    <source>
        <dbReference type="PROSITE-ProRule" id="PRU00134"/>
    </source>
</evidence>
<dbReference type="AlphaFoldDB" id="A0AAD6U155"/>
<keyword evidence="3" id="KW-0862">Zinc</keyword>
<dbReference type="GO" id="GO:0008270">
    <property type="term" value="F:zinc ion binding"/>
    <property type="evidence" value="ECO:0007669"/>
    <property type="project" value="UniProtKB-KW"/>
</dbReference>
<reference evidence="6" key="1">
    <citation type="submission" date="2023-03" db="EMBL/GenBank/DDBJ databases">
        <title>Massive genome expansion in bonnet fungi (Mycena s.s.) driven by repeated elements and novel gene families across ecological guilds.</title>
        <authorList>
            <consortium name="Lawrence Berkeley National Laboratory"/>
            <person name="Harder C.B."/>
            <person name="Miyauchi S."/>
            <person name="Viragh M."/>
            <person name="Kuo A."/>
            <person name="Thoen E."/>
            <person name="Andreopoulos B."/>
            <person name="Lu D."/>
            <person name="Skrede I."/>
            <person name="Drula E."/>
            <person name="Henrissat B."/>
            <person name="Morin E."/>
            <person name="Kohler A."/>
            <person name="Barry K."/>
            <person name="LaButti K."/>
            <person name="Morin E."/>
            <person name="Salamov A."/>
            <person name="Lipzen A."/>
            <person name="Mereny Z."/>
            <person name="Hegedus B."/>
            <person name="Baldrian P."/>
            <person name="Stursova M."/>
            <person name="Weitz H."/>
            <person name="Taylor A."/>
            <person name="Grigoriev I.V."/>
            <person name="Nagy L.G."/>
            <person name="Martin F."/>
            <person name="Kauserud H."/>
        </authorList>
    </citation>
    <scope>NUCLEOTIDE SEQUENCE</scope>
    <source>
        <strain evidence="6">CBHHK173m</strain>
    </source>
</reference>
<comment type="caution">
    <text evidence="6">The sequence shown here is derived from an EMBL/GenBank/DDBJ whole genome shotgun (WGS) entry which is preliminary data.</text>
</comment>
<dbReference type="Gene3D" id="6.10.140.2220">
    <property type="match status" value="1"/>
</dbReference>
<keyword evidence="1" id="KW-0479">Metal-binding</keyword>
<proteinExistence type="predicted"/>
<dbReference type="PROSITE" id="PS50865">
    <property type="entry name" value="ZF_MYND_2"/>
    <property type="match status" value="1"/>
</dbReference>
<feature type="domain" description="MYND-type" evidence="5">
    <location>
        <begin position="419"/>
        <end position="461"/>
    </location>
</feature>
<sequence>MPPHRSLELGNISRLPENYRQLANTAVHGTLRDLQDFVDLCGQNRAFSRPTLFLPVFFAILDPATIPSFQQIDSSPPGTLDPLLRRVILSMKALVSGRKAFGLPEEASVDIWQRAWKWMSFMDTYKDSLPAASAKSTYAVYMSTILDLQSHGGTKAMIDATPGLRVVVTRAWATFLRFPDCISEPGFHDVCRFIVHDLKASQPRILQEVIEGSGGSVSDLAVMLIKHLHLVVLSGQPPSEMPRLFLAGVIGVLDDADRDVSLKNALLSAGIVKAVMTVVSYSEGTTTPNMLGVLNDCFTLLSRIFTSFPAAMCIPDALRSGILRIVCQCAIAHSTHAGLRAHMQSLLCEVLPPAMVYHSVLKCMEDALRDAQKQSEDVRFKRSAQWEDWNKLVRLAEARVKVAVAYDWGQYPSERGCENPVCTKIIEKRDLKRCAACRRLIYCSDECQRSHWRVGGHRAQCARLRASRISKPEQLTTRDRSFMRALTHHDYNMNMANVLLAIVQLNYELPNEPYYLLYDYTAGDVTIEVLPISEVEVPPTPSDFQVQWLDHIARAARSDGRMEVAIIRYVQDSRACFQMVSSHSEDSAVPDHLRHLAHTIPRGRDWATVQPAMLRKIRALIGQ</sequence>
<dbReference type="Pfam" id="PF01753">
    <property type="entry name" value="zf-MYND"/>
    <property type="match status" value="1"/>
</dbReference>
<dbReference type="EMBL" id="JARJCN010000031">
    <property type="protein sequence ID" value="KAJ7086339.1"/>
    <property type="molecule type" value="Genomic_DNA"/>
</dbReference>
<dbReference type="InterPro" id="IPR002893">
    <property type="entry name" value="Znf_MYND"/>
</dbReference>
<evidence type="ECO:0000313" key="7">
    <source>
        <dbReference type="Proteomes" id="UP001222325"/>
    </source>
</evidence>
<accession>A0AAD6U155</accession>
<evidence type="ECO:0000259" key="5">
    <source>
        <dbReference type="PROSITE" id="PS50865"/>
    </source>
</evidence>
<evidence type="ECO:0000256" key="3">
    <source>
        <dbReference type="ARBA" id="ARBA00022833"/>
    </source>
</evidence>
<keyword evidence="2 4" id="KW-0863">Zinc-finger</keyword>
<evidence type="ECO:0000256" key="2">
    <source>
        <dbReference type="ARBA" id="ARBA00022771"/>
    </source>
</evidence>
<dbReference type="Proteomes" id="UP001222325">
    <property type="component" value="Unassembled WGS sequence"/>
</dbReference>
<evidence type="ECO:0000313" key="6">
    <source>
        <dbReference type="EMBL" id="KAJ7086339.1"/>
    </source>
</evidence>
<protein>
    <recommendedName>
        <fullName evidence="5">MYND-type domain-containing protein</fullName>
    </recommendedName>
</protein>
<keyword evidence="7" id="KW-1185">Reference proteome</keyword>
<gene>
    <name evidence="6" type="ORF">B0H15DRAFT_345770</name>
</gene>
<organism evidence="6 7">
    <name type="scientific">Mycena belliarum</name>
    <dbReference type="NCBI Taxonomy" id="1033014"/>
    <lineage>
        <taxon>Eukaryota</taxon>
        <taxon>Fungi</taxon>
        <taxon>Dikarya</taxon>
        <taxon>Basidiomycota</taxon>
        <taxon>Agaricomycotina</taxon>
        <taxon>Agaricomycetes</taxon>
        <taxon>Agaricomycetidae</taxon>
        <taxon>Agaricales</taxon>
        <taxon>Marasmiineae</taxon>
        <taxon>Mycenaceae</taxon>
        <taxon>Mycena</taxon>
    </lineage>
</organism>
<name>A0AAD6U155_9AGAR</name>
<evidence type="ECO:0000256" key="1">
    <source>
        <dbReference type="ARBA" id="ARBA00022723"/>
    </source>
</evidence>